<evidence type="ECO:0000313" key="10">
    <source>
        <dbReference type="EMBL" id="MBP0724685.1"/>
    </source>
</evidence>
<dbReference type="RefSeq" id="WP_209403459.1">
    <property type="nucleotide sequence ID" value="NZ_JAGIYQ010000003.1"/>
</dbReference>
<keyword evidence="6 7" id="KW-0472">Membrane</keyword>
<evidence type="ECO:0000256" key="6">
    <source>
        <dbReference type="ARBA" id="ARBA00023136"/>
    </source>
</evidence>
<dbReference type="PANTHER" id="PTHR30329">
    <property type="entry name" value="STATOR ELEMENT OF FLAGELLAR MOTOR COMPLEX"/>
    <property type="match status" value="1"/>
</dbReference>
<dbReference type="PROSITE" id="PS51123">
    <property type="entry name" value="OMPA_2"/>
    <property type="match status" value="1"/>
</dbReference>
<evidence type="ECO:0000259" key="9">
    <source>
        <dbReference type="PROSITE" id="PS51123"/>
    </source>
</evidence>
<dbReference type="InterPro" id="IPR036737">
    <property type="entry name" value="OmpA-like_sf"/>
</dbReference>
<gene>
    <name evidence="10" type="primary">motB</name>
    <name evidence="10" type="ORF">J5Y03_05720</name>
</gene>
<keyword evidence="5" id="KW-1133">Transmembrane helix</keyword>
<feature type="compositionally biased region" description="Polar residues" evidence="8">
    <location>
        <begin position="70"/>
        <end position="83"/>
    </location>
</feature>
<feature type="domain" description="OmpA-like" evidence="9">
    <location>
        <begin position="128"/>
        <end position="250"/>
    </location>
</feature>
<dbReference type="InterPro" id="IPR050330">
    <property type="entry name" value="Bact_OuterMem_StrucFunc"/>
</dbReference>
<evidence type="ECO:0000313" key="11">
    <source>
        <dbReference type="Proteomes" id="UP000682134"/>
    </source>
</evidence>
<sequence length="256" mass="28701">MSRKRKKNKHNDEHMDESWLIPYADLLTLLLALFIVLFASSSVDSTKFKQISESFETIFNGGYGVMNFPSETPPLNATNPPTKNDQKHRNNIGSGNIDQKALKEMQAQVNQYIKAKNLSGNLKTNLSDEGLLITITNDVLFDSGSAIVKPEEKNIAKQISNMLVSNPPFNVIVSGHTDNIPIKNDLFQSNWDLSVSRAVNFMKVLLENNQLKPQLFSAKGYGEFKPIASNNTPTGRAKNRRVEIFVQPNHKNTILQ</sequence>
<keyword evidence="10" id="KW-0282">Flagellum</keyword>
<comment type="subcellular location">
    <subcellularLocation>
        <location evidence="1">Cell membrane</location>
        <topology evidence="1">Single-pass membrane protein</topology>
    </subcellularLocation>
</comment>
<reference evidence="10" key="1">
    <citation type="submission" date="2021-04" db="EMBL/GenBank/DDBJ databases">
        <title>Genome seq and assembly of Bacillus sp.</title>
        <authorList>
            <person name="Chhetri G."/>
        </authorList>
    </citation>
    <scope>NUCLEOTIDE SEQUENCE</scope>
    <source>
        <strain evidence="10">RG28</strain>
    </source>
</reference>
<keyword evidence="11" id="KW-1185">Reference proteome</keyword>
<evidence type="ECO:0000256" key="5">
    <source>
        <dbReference type="ARBA" id="ARBA00022989"/>
    </source>
</evidence>
<name>A0A940SI68_9BACI</name>
<keyword evidence="10" id="KW-0966">Cell projection</keyword>
<comment type="caution">
    <text evidence="10">The sequence shown here is derived from an EMBL/GenBank/DDBJ whole genome shotgun (WGS) entry which is preliminary data.</text>
</comment>
<proteinExistence type="inferred from homology"/>
<keyword evidence="10" id="KW-0969">Cilium</keyword>
<protein>
    <submittedName>
        <fullName evidence="10">Flagellar motor protein MotB</fullName>
    </submittedName>
</protein>
<dbReference type="SUPFAM" id="SSF103088">
    <property type="entry name" value="OmpA-like"/>
    <property type="match status" value="1"/>
</dbReference>
<feature type="region of interest" description="Disordered" evidence="8">
    <location>
        <begin position="70"/>
        <end position="94"/>
    </location>
</feature>
<dbReference type="EMBL" id="JAGIYQ010000003">
    <property type="protein sequence ID" value="MBP0724685.1"/>
    <property type="molecule type" value="Genomic_DNA"/>
</dbReference>
<dbReference type="Pfam" id="PF13677">
    <property type="entry name" value="MotB_plug"/>
    <property type="match status" value="1"/>
</dbReference>
<evidence type="ECO:0000256" key="4">
    <source>
        <dbReference type="ARBA" id="ARBA00022692"/>
    </source>
</evidence>
<evidence type="ECO:0000256" key="3">
    <source>
        <dbReference type="ARBA" id="ARBA00022475"/>
    </source>
</evidence>
<evidence type="ECO:0000256" key="7">
    <source>
        <dbReference type="PROSITE-ProRule" id="PRU00473"/>
    </source>
</evidence>
<keyword evidence="3" id="KW-1003">Cell membrane</keyword>
<dbReference type="AlphaFoldDB" id="A0A940SI68"/>
<dbReference type="NCBIfam" id="NF005831">
    <property type="entry name" value="PRK07734.1"/>
    <property type="match status" value="1"/>
</dbReference>
<organism evidence="10 11">
    <name type="scientific">Gottfriedia endophytica</name>
    <dbReference type="NCBI Taxonomy" id="2820819"/>
    <lineage>
        <taxon>Bacteria</taxon>
        <taxon>Bacillati</taxon>
        <taxon>Bacillota</taxon>
        <taxon>Bacilli</taxon>
        <taxon>Bacillales</taxon>
        <taxon>Bacillaceae</taxon>
        <taxon>Gottfriedia</taxon>
    </lineage>
</organism>
<evidence type="ECO:0000256" key="2">
    <source>
        <dbReference type="ARBA" id="ARBA00008914"/>
    </source>
</evidence>
<evidence type="ECO:0000256" key="8">
    <source>
        <dbReference type="SAM" id="MobiDB-lite"/>
    </source>
</evidence>
<dbReference type="InterPro" id="IPR006665">
    <property type="entry name" value="OmpA-like"/>
</dbReference>
<evidence type="ECO:0000256" key="1">
    <source>
        <dbReference type="ARBA" id="ARBA00004162"/>
    </source>
</evidence>
<dbReference type="Pfam" id="PF00691">
    <property type="entry name" value="OmpA"/>
    <property type="match status" value="1"/>
</dbReference>
<dbReference type="InterPro" id="IPR025713">
    <property type="entry name" value="MotB-like_N_dom"/>
</dbReference>
<dbReference type="Proteomes" id="UP000682134">
    <property type="component" value="Unassembled WGS sequence"/>
</dbReference>
<dbReference type="GO" id="GO:0005886">
    <property type="term" value="C:plasma membrane"/>
    <property type="evidence" value="ECO:0007669"/>
    <property type="project" value="UniProtKB-SubCell"/>
</dbReference>
<keyword evidence="4" id="KW-0812">Transmembrane</keyword>
<dbReference type="PANTHER" id="PTHR30329:SF21">
    <property type="entry name" value="LIPOPROTEIN YIAD-RELATED"/>
    <property type="match status" value="1"/>
</dbReference>
<comment type="similarity">
    <text evidence="2">Belongs to the MotB family.</text>
</comment>
<dbReference type="Gene3D" id="3.30.1330.60">
    <property type="entry name" value="OmpA-like domain"/>
    <property type="match status" value="1"/>
</dbReference>
<dbReference type="CDD" id="cd07185">
    <property type="entry name" value="OmpA_C-like"/>
    <property type="match status" value="1"/>
</dbReference>
<accession>A0A940SI68</accession>